<evidence type="ECO:0000256" key="3">
    <source>
        <dbReference type="ARBA" id="ARBA00022705"/>
    </source>
</evidence>
<keyword evidence="8 13" id="KW-0238">DNA-binding</keyword>
<comment type="catalytic activity">
    <reaction evidence="11 13">
        <text>ATP + H2O = ADP + phosphate + H(+)</text>
        <dbReference type="Rhea" id="RHEA:13065"/>
        <dbReference type="ChEBI" id="CHEBI:15377"/>
        <dbReference type="ChEBI" id="CHEBI:15378"/>
        <dbReference type="ChEBI" id="CHEBI:30616"/>
        <dbReference type="ChEBI" id="CHEBI:43474"/>
        <dbReference type="ChEBI" id="CHEBI:456216"/>
        <dbReference type="EC" id="5.6.2.3"/>
    </reaction>
</comment>
<evidence type="ECO:0000256" key="12">
    <source>
        <dbReference type="NCBIfam" id="TIGR00665"/>
    </source>
</evidence>
<dbReference type="InterPro" id="IPR016136">
    <property type="entry name" value="DNA_helicase_N/primase_C"/>
</dbReference>
<keyword evidence="6 13" id="KW-0347">Helicase</keyword>
<comment type="similarity">
    <text evidence="1 13">Belongs to the helicase family. DnaB subfamily.</text>
</comment>
<dbReference type="GO" id="GO:0003677">
    <property type="term" value="F:DNA binding"/>
    <property type="evidence" value="ECO:0007669"/>
    <property type="project" value="UniProtKB-UniRule"/>
</dbReference>
<dbReference type="GO" id="GO:0006269">
    <property type="term" value="P:DNA replication, synthesis of primer"/>
    <property type="evidence" value="ECO:0007669"/>
    <property type="project" value="UniProtKB-UniRule"/>
</dbReference>
<dbReference type="InterPro" id="IPR027417">
    <property type="entry name" value="P-loop_NTPase"/>
</dbReference>
<keyword evidence="5 13" id="KW-0378">Hydrolase</keyword>
<dbReference type="EMBL" id="SMAP01000014">
    <property type="protein sequence ID" value="TCT19948.1"/>
    <property type="molecule type" value="Genomic_DNA"/>
</dbReference>
<dbReference type="CDD" id="cd00984">
    <property type="entry name" value="DnaB_C"/>
    <property type="match status" value="1"/>
</dbReference>
<gene>
    <name evidence="16" type="ORF">EDC34_11411</name>
</gene>
<keyword evidence="17" id="KW-1185">Reference proteome</keyword>
<evidence type="ECO:0000259" key="15">
    <source>
        <dbReference type="PROSITE" id="PS51199"/>
    </source>
</evidence>
<dbReference type="PANTHER" id="PTHR30153">
    <property type="entry name" value="REPLICATIVE DNA HELICASE DNAB"/>
    <property type="match status" value="1"/>
</dbReference>
<evidence type="ECO:0000256" key="1">
    <source>
        <dbReference type="ARBA" id="ARBA00008428"/>
    </source>
</evidence>
<dbReference type="Gene3D" id="1.10.860.10">
    <property type="entry name" value="DNAb Helicase, Chain A"/>
    <property type="match status" value="1"/>
</dbReference>
<dbReference type="FunFam" id="3.40.50.300:FF:000076">
    <property type="entry name" value="Replicative DNA helicase"/>
    <property type="match status" value="1"/>
</dbReference>
<evidence type="ECO:0000256" key="6">
    <source>
        <dbReference type="ARBA" id="ARBA00022806"/>
    </source>
</evidence>
<keyword evidence="9" id="KW-0413">Isomerase</keyword>
<dbReference type="GO" id="GO:0042802">
    <property type="term" value="F:identical protein binding"/>
    <property type="evidence" value="ECO:0007669"/>
    <property type="project" value="UniProtKB-ARBA"/>
</dbReference>
<dbReference type="Gene3D" id="3.40.50.300">
    <property type="entry name" value="P-loop containing nucleotide triphosphate hydrolases"/>
    <property type="match status" value="1"/>
</dbReference>
<comment type="function">
    <text evidence="10 13">The main replicative DNA helicase, it participates in initiation and elongation during chromosome replication. Travels ahead of the DNA replisome, separating dsDNA into templates for DNA synthesis. A processive ATP-dependent 5'-3' DNA helicase it has DNA-dependent ATPase activity.</text>
</comment>
<dbReference type="EC" id="5.6.2.3" evidence="12 13"/>
<dbReference type="Pfam" id="PF03796">
    <property type="entry name" value="DnaB_C"/>
    <property type="match status" value="1"/>
</dbReference>
<dbReference type="SUPFAM" id="SSF52540">
    <property type="entry name" value="P-loop containing nucleoside triphosphate hydrolases"/>
    <property type="match status" value="1"/>
</dbReference>
<evidence type="ECO:0000256" key="9">
    <source>
        <dbReference type="ARBA" id="ARBA00023235"/>
    </source>
</evidence>
<dbReference type="SUPFAM" id="SSF48024">
    <property type="entry name" value="N-terminal domain of DnaB helicase"/>
    <property type="match status" value="1"/>
</dbReference>
<protein>
    <recommendedName>
        <fullName evidence="12 13">Replicative DNA helicase</fullName>
        <ecNumber evidence="12 13">5.6.2.3</ecNumber>
    </recommendedName>
</protein>
<accession>A0A4R3MU12</accession>
<organism evidence="16 17">
    <name type="scientific">Thermomonas haemolytica</name>
    <dbReference type="NCBI Taxonomy" id="141949"/>
    <lineage>
        <taxon>Bacteria</taxon>
        <taxon>Pseudomonadati</taxon>
        <taxon>Pseudomonadota</taxon>
        <taxon>Gammaproteobacteria</taxon>
        <taxon>Lysobacterales</taxon>
        <taxon>Lysobacteraceae</taxon>
        <taxon>Thermomonas</taxon>
    </lineage>
</organism>
<dbReference type="OrthoDB" id="9773982at2"/>
<evidence type="ECO:0000256" key="7">
    <source>
        <dbReference type="ARBA" id="ARBA00022840"/>
    </source>
</evidence>
<evidence type="ECO:0000256" key="2">
    <source>
        <dbReference type="ARBA" id="ARBA00022515"/>
    </source>
</evidence>
<dbReference type="NCBIfam" id="NF006443">
    <property type="entry name" value="PRK08760.1"/>
    <property type="match status" value="1"/>
</dbReference>
<evidence type="ECO:0000256" key="13">
    <source>
        <dbReference type="RuleBase" id="RU362085"/>
    </source>
</evidence>
<dbReference type="NCBIfam" id="TIGR00665">
    <property type="entry name" value="DnaB"/>
    <property type="match status" value="1"/>
</dbReference>
<keyword evidence="4 13" id="KW-0547">Nucleotide-binding</keyword>
<dbReference type="NCBIfam" id="NF004384">
    <property type="entry name" value="PRK05748.1"/>
    <property type="match status" value="1"/>
</dbReference>
<dbReference type="PROSITE" id="PS51199">
    <property type="entry name" value="SF4_HELICASE"/>
    <property type="match status" value="1"/>
</dbReference>
<dbReference type="InterPro" id="IPR007693">
    <property type="entry name" value="DNA_helicase_DnaB-like_N"/>
</dbReference>
<dbReference type="Proteomes" id="UP000295414">
    <property type="component" value="Unassembled WGS sequence"/>
</dbReference>
<sequence length="472" mass="52394">MSARPGLRPDSSFQTRNEQKVEQLRIPPQSIEAEQAVLGGLMLDPAAFDRVADQLLDEDFYRRDHQLIYRAIRELVEKNRPCDAVTVGEWFESQGIAEQVAGGAYLVELAASTPSAANIRAYAEIVRDKAVQRRLIDVGTTIVNDGFQPEGRESGELLAKAEQAVFAIAEGHARGKQDFVPVKNALRDAFEVLQRRAENGSGVTGLPTGYAEFDKMTAGLQPTDLIILAARPAMGKTTFALNIAEYAALKSKKAVAVFSMEMSAEQLALRLISSLGRVNAKRLKTGDLEDEDWSRVTGAIAQLSGVKIFIDDTPGLSPEVLRAKARRLKREHDLGLVVIDYLQLMQVPGNSENRATEISEISRSLKGLAKELNVPVIALSQLNRSLESRTDKRPLMADLRESGAIEQDADMIVFIYRDEYYNKENSPDKGLAEIIIGKHRNGEVGHFKLKFFGEYTRFDNLAHDDVGRYEYE</sequence>
<evidence type="ECO:0000256" key="10">
    <source>
        <dbReference type="ARBA" id="ARBA00044932"/>
    </source>
</evidence>
<dbReference type="GO" id="GO:0016887">
    <property type="term" value="F:ATP hydrolysis activity"/>
    <property type="evidence" value="ECO:0007669"/>
    <property type="project" value="RHEA"/>
</dbReference>
<evidence type="ECO:0000256" key="4">
    <source>
        <dbReference type="ARBA" id="ARBA00022741"/>
    </source>
</evidence>
<dbReference type="AlphaFoldDB" id="A0A4R3MU12"/>
<keyword evidence="3 13" id="KW-0235">DNA replication</keyword>
<keyword evidence="2 13" id="KW-0639">Primosome</keyword>
<feature type="domain" description="SF4 helicase" evidence="15">
    <location>
        <begin position="199"/>
        <end position="465"/>
    </location>
</feature>
<evidence type="ECO:0000256" key="14">
    <source>
        <dbReference type="SAM" id="MobiDB-lite"/>
    </source>
</evidence>
<evidence type="ECO:0000256" key="5">
    <source>
        <dbReference type="ARBA" id="ARBA00022801"/>
    </source>
</evidence>
<dbReference type="GO" id="GO:0043139">
    <property type="term" value="F:5'-3' DNA helicase activity"/>
    <property type="evidence" value="ECO:0007669"/>
    <property type="project" value="UniProtKB-EC"/>
</dbReference>
<dbReference type="GO" id="GO:0005524">
    <property type="term" value="F:ATP binding"/>
    <property type="evidence" value="ECO:0007669"/>
    <property type="project" value="UniProtKB-UniRule"/>
</dbReference>
<dbReference type="GO" id="GO:0005829">
    <property type="term" value="C:cytosol"/>
    <property type="evidence" value="ECO:0007669"/>
    <property type="project" value="TreeGrafter"/>
</dbReference>
<keyword evidence="7 13" id="KW-0067">ATP-binding</keyword>
<evidence type="ECO:0000256" key="11">
    <source>
        <dbReference type="ARBA" id="ARBA00048954"/>
    </source>
</evidence>
<proteinExistence type="inferred from homology"/>
<dbReference type="PANTHER" id="PTHR30153:SF2">
    <property type="entry name" value="REPLICATIVE DNA HELICASE"/>
    <property type="match status" value="1"/>
</dbReference>
<dbReference type="RefSeq" id="WP_114961114.1">
    <property type="nucleotide sequence ID" value="NZ_MSZW01000067.1"/>
</dbReference>
<name>A0A4R3MU12_9GAMM</name>
<dbReference type="InterPro" id="IPR007692">
    <property type="entry name" value="DNA_helicase_DnaB"/>
</dbReference>
<dbReference type="Pfam" id="PF00772">
    <property type="entry name" value="DnaB"/>
    <property type="match status" value="1"/>
</dbReference>
<evidence type="ECO:0000256" key="8">
    <source>
        <dbReference type="ARBA" id="ARBA00023125"/>
    </source>
</evidence>
<feature type="region of interest" description="Disordered" evidence="14">
    <location>
        <begin position="1"/>
        <end position="22"/>
    </location>
</feature>
<evidence type="ECO:0000313" key="17">
    <source>
        <dbReference type="Proteomes" id="UP000295414"/>
    </source>
</evidence>
<dbReference type="InterPro" id="IPR007694">
    <property type="entry name" value="DNA_helicase_DnaB-like_C"/>
</dbReference>
<dbReference type="InterPro" id="IPR003593">
    <property type="entry name" value="AAA+_ATPase"/>
</dbReference>
<comment type="caution">
    <text evidence="16">The sequence shown here is derived from an EMBL/GenBank/DDBJ whole genome shotgun (WGS) entry which is preliminary data.</text>
</comment>
<dbReference type="FunFam" id="1.10.860.10:FF:000001">
    <property type="entry name" value="Replicative DNA helicase"/>
    <property type="match status" value="1"/>
</dbReference>
<evidence type="ECO:0000313" key="16">
    <source>
        <dbReference type="EMBL" id="TCT19948.1"/>
    </source>
</evidence>
<dbReference type="GO" id="GO:1990077">
    <property type="term" value="C:primosome complex"/>
    <property type="evidence" value="ECO:0007669"/>
    <property type="project" value="UniProtKB-UniRule"/>
</dbReference>
<dbReference type="SMART" id="SM00382">
    <property type="entry name" value="AAA"/>
    <property type="match status" value="1"/>
</dbReference>
<reference evidence="16 17" key="1">
    <citation type="submission" date="2019-03" db="EMBL/GenBank/DDBJ databases">
        <title>Genomic Encyclopedia of Type Strains, Phase IV (KMG-IV): sequencing the most valuable type-strain genomes for metagenomic binning, comparative biology and taxonomic classification.</title>
        <authorList>
            <person name="Goeker M."/>
        </authorList>
    </citation>
    <scope>NUCLEOTIDE SEQUENCE [LARGE SCALE GENOMIC DNA]</scope>
    <source>
        <strain evidence="16 17">DSM 13605</strain>
    </source>
</reference>
<dbReference type="InterPro" id="IPR036185">
    <property type="entry name" value="DNA_heli_DnaB-like_N_sf"/>
</dbReference>